<dbReference type="KEGG" id="swp:swp_3192"/>
<keyword evidence="2" id="KW-0479">Metal-binding</keyword>
<evidence type="ECO:0000256" key="1">
    <source>
        <dbReference type="ARBA" id="ARBA00022670"/>
    </source>
</evidence>
<comment type="similarity">
    <text evidence="6">Belongs to the peptidase M48 family.</text>
</comment>
<accession>B8CQ37</accession>
<dbReference type="HOGENOM" id="CLU_075302_0_0_6"/>
<feature type="transmembrane region" description="Helical" evidence="7">
    <location>
        <begin position="48"/>
        <end position="70"/>
    </location>
</feature>
<evidence type="ECO:0000313" key="9">
    <source>
        <dbReference type="EMBL" id="ACJ29900.1"/>
    </source>
</evidence>
<dbReference type="Pfam" id="PF01435">
    <property type="entry name" value="Peptidase_M48"/>
    <property type="match status" value="1"/>
</dbReference>
<evidence type="ECO:0000259" key="8">
    <source>
        <dbReference type="Pfam" id="PF01435"/>
    </source>
</evidence>
<dbReference type="CDD" id="cd07326">
    <property type="entry name" value="M56_BlaR1_MecR1_like"/>
    <property type="match status" value="1"/>
</dbReference>
<keyword evidence="7" id="KW-0812">Transmembrane</keyword>
<dbReference type="eggNOG" id="COG0501">
    <property type="taxonomic scope" value="Bacteria"/>
</dbReference>
<feature type="transmembrane region" description="Helical" evidence="7">
    <location>
        <begin position="197"/>
        <end position="214"/>
    </location>
</feature>
<keyword evidence="7" id="KW-1133">Transmembrane helix</keyword>
<dbReference type="GO" id="GO:0006508">
    <property type="term" value="P:proteolysis"/>
    <property type="evidence" value="ECO:0007669"/>
    <property type="project" value="UniProtKB-KW"/>
</dbReference>
<evidence type="ECO:0000256" key="7">
    <source>
        <dbReference type="SAM" id="Phobius"/>
    </source>
</evidence>
<feature type="transmembrane region" description="Helical" evidence="7">
    <location>
        <begin position="6"/>
        <end position="36"/>
    </location>
</feature>
<dbReference type="InterPro" id="IPR001915">
    <property type="entry name" value="Peptidase_M48"/>
</dbReference>
<evidence type="ECO:0000256" key="3">
    <source>
        <dbReference type="ARBA" id="ARBA00022801"/>
    </source>
</evidence>
<keyword evidence="3 6" id="KW-0378">Hydrolase</keyword>
<sequence>MIEGTLALWLNISAIAVISFVAANIIVSILVAIFDAKVARFELKSRKVALWLVVSLPWVAAFVVALYFSLSDLSSPFVQQTGAYAHWHHMTTFELASWHAVTLILALLGLSFTVLKKLRALRQHQQSMQSLHGLSTPLSDGVYQLKTPELSAFASGFIKQRCYITSGLLANSSEDEQQVILMHERAHMASRDPLKKWLFNLLASFFVIPIAQRLKLQMVLAMEQAADNAVIGSKYSSTFIASTLVKVARLNAGSHNLVDNEMVSSFGAEILEQRVYSLLGELTLKPISSPLTITLMIIVTAVSAYSIDGIHHLIETLFTH</sequence>
<evidence type="ECO:0000256" key="6">
    <source>
        <dbReference type="RuleBase" id="RU003983"/>
    </source>
</evidence>
<dbReference type="RefSeq" id="WP_020913251.1">
    <property type="nucleotide sequence ID" value="NC_011566.1"/>
</dbReference>
<feature type="transmembrane region" description="Helical" evidence="7">
    <location>
        <begin position="96"/>
        <end position="115"/>
    </location>
</feature>
<gene>
    <name evidence="9" type="ordered locus">swp_3192</name>
</gene>
<dbReference type="AlphaFoldDB" id="B8CQ37"/>
<dbReference type="Gene3D" id="3.30.2010.10">
    <property type="entry name" value="Metalloproteases ('zincins'), catalytic domain"/>
    <property type="match status" value="1"/>
</dbReference>
<evidence type="ECO:0000256" key="2">
    <source>
        <dbReference type="ARBA" id="ARBA00022723"/>
    </source>
</evidence>
<feature type="domain" description="Peptidase M48" evidence="8">
    <location>
        <begin position="141"/>
        <end position="229"/>
    </location>
</feature>
<dbReference type="GO" id="GO:0004222">
    <property type="term" value="F:metalloendopeptidase activity"/>
    <property type="evidence" value="ECO:0007669"/>
    <property type="project" value="InterPro"/>
</dbReference>
<dbReference type="EMBL" id="CP000472">
    <property type="protein sequence ID" value="ACJ29900.1"/>
    <property type="molecule type" value="Genomic_DNA"/>
</dbReference>
<reference evidence="9 10" key="1">
    <citation type="journal article" date="2008" name="PLoS ONE">
        <title>Environmental adaptation: genomic analysis of the piezotolerant and psychrotolerant deep-sea iron reducing bacterium Shewanella piezotolerans WP3.</title>
        <authorList>
            <person name="Wang F."/>
            <person name="Wang J."/>
            <person name="Jian H."/>
            <person name="Zhang B."/>
            <person name="Li S."/>
            <person name="Wang F."/>
            <person name="Zeng X."/>
            <person name="Gao L."/>
            <person name="Bartlett D.H."/>
            <person name="Yu J."/>
            <person name="Hu S."/>
            <person name="Xiao X."/>
        </authorList>
    </citation>
    <scope>NUCLEOTIDE SEQUENCE [LARGE SCALE GENOMIC DNA]</scope>
    <source>
        <strain evidence="10">WP3 / JCM 13877</strain>
    </source>
</reference>
<name>B8CQ37_SHEPW</name>
<dbReference type="Proteomes" id="UP000000753">
    <property type="component" value="Chromosome"/>
</dbReference>
<organism evidence="9 10">
    <name type="scientific">Shewanella piezotolerans (strain WP3 / JCM 13877)</name>
    <dbReference type="NCBI Taxonomy" id="225849"/>
    <lineage>
        <taxon>Bacteria</taxon>
        <taxon>Pseudomonadati</taxon>
        <taxon>Pseudomonadota</taxon>
        <taxon>Gammaproteobacteria</taxon>
        <taxon>Alteromonadales</taxon>
        <taxon>Shewanellaceae</taxon>
        <taxon>Shewanella</taxon>
    </lineage>
</organism>
<keyword evidence="4 6" id="KW-0862">Zinc</keyword>
<dbReference type="GO" id="GO:0046872">
    <property type="term" value="F:metal ion binding"/>
    <property type="evidence" value="ECO:0007669"/>
    <property type="project" value="UniProtKB-KW"/>
</dbReference>
<protein>
    <recommendedName>
        <fullName evidence="8">Peptidase M48 domain-containing protein</fullName>
    </recommendedName>
</protein>
<comment type="cofactor">
    <cofactor evidence="6">
        <name>Zn(2+)</name>
        <dbReference type="ChEBI" id="CHEBI:29105"/>
    </cofactor>
    <text evidence="6">Binds 1 zinc ion per subunit.</text>
</comment>
<dbReference type="InterPro" id="IPR052173">
    <property type="entry name" value="Beta-lactam_resp_regulator"/>
</dbReference>
<proteinExistence type="inferred from homology"/>
<evidence type="ECO:0000256" key="5">
    <source>
        <dbReference type="ARBA" id="ARBA00023049"/>
    </source>
</evidence>
<dbReference type="PANTHER" id="PTHR34978">
    <property type="entry name" value="POSSIBLE SENSOR-TRANSDUCER PROTEIN BLAR"/>
    <property type="match status" value="1"/>
</dbReference>
<dbReference type="STRING" id="225849.swp_3192"/>
<evidence type="ECO:0000313" key="10">
    <source>
        <dbReference type="Proteomes" id="UP000000753"/>
    </source>
</evidence>
<keyword evidence="1 6" id="KW-0645">Protease</keyword>
<dbReference type="PANTHER" id="PTHR34978:SF3">
    <property type="entry name" value="SLR0241 PROTEIN"/>
    <property type="match status" value="1"/>
</dbReference>
<keyword evidence="5 6" id="KW-0482">Metalloprotease</keyword>
<keyword evidence="10" id="KW-1185">Reference proteome</keyword>
<evidence type="ECO:0000256" key="4">
    <source>
        <dbReference type="ARBA" id="ARBA00022833"/>
    </source>
</evidence>
<keyword evidence="7" id="KW-0472">Membrane</keyword>
<dbReference type="OrthoDB" id="7057814at2"/>